<gene>
    <name evidence="3" type="ORF">BTO28_09025</name>
</gene>
<feature type="transmembrane region" description="Helical" evidence="1">
    <location>
        <begin position="21"/>
        <end position="41"/>
    </location>
</feature>
<feature type="transmembrane region" description="Helical" evidence="1">
    <location>
        <begin position="248"/>
        <end position="268"/>
    </location>
</feature>
<keyword evidence="1" id="KW-1133">Transmembrane helix</keyword>
<feature type="transmembrane region" description="Helical" evidence="1">
    <location>
        <begin position="61"/>
        <end position="81"/>
    </location>
</feature>
<feature type="domain" description="DUF418" evidence="2">
    <location>
        <begin position="242"/>
        <end position="387"/>
    </location>
</feature>
<dbReference type="PANTHER" id="PTHR30590:SF2">
    <property type="entry name" value="INNER MEMBRANE PROTEIN"/>
    <property type="match status" value="1"/>
</dbReference>
<dbReference type="Pfam" id="PF04235">
    <property type="entry name" value="DUF418"/>
    <property type="match status" value="1"/>
</dbReference>
<evidence type="ECO:0000313" key="3">
    <source>
        <dbReference type="EMBL" id="OMP67111.1"/>
    </source>
</evidence>
<accession>A0A1V2A7Y3</accession>
<feature type="transmembrane region" description="Helical" evidence="1">
    <location>
        <begin position="93"/>
        <end position="114"/>
    </location>
</feature>
<dbReference type="OrthoDB" id="9807744at2"/>
<feature type="transmembrane region" description="Helical" evidence="1">
    <location>
        <begin position="349"/>
        <end position="368"/>
    </location>
</feature>
<name>A0A1V2A7Y3_9BACI</name>
<protein>
    <recommendedName>
        <fullName evidence="2">DUF418 domain-containing protein</fullName>
    </recommendedName>
</protein>
<evidence type="ECO:0000313" key="4">
    <source>
        <dbReference type="Proteomes" id="UP000188613"/>
    </source>
</evidence>
<proteinExistence type="predicted"/>
<evidence type="ECO:0000256" key="1">
    <source>
        <dbReference type="SAM" id="Phobius"/>
    </source>
</evidence>
<organism evidence="3 4">
    <name type="scientific">Domibacillus epiphyticus</name>
    <dbReference type="NCBI Taxonomy" id="1714355"/>
    <lineage>
        <taxon>Bacteria</taxon>
        <taxon>Bacillati</taxon>
        <taxon>Bacillota</taxon>
        <taxon>Bacilli</taxon>
        <taxon>Bacillales</taxon>
        <taxon>Bacillaceae</taxon>
        <taxon>Domibacillus</taxon>
    </lineage>
</organism>
<feature type="transmembrane region" description="Helical" evidence="1">
    <location>
        <begin position="288"/>
        <end position="307"/>
    </location>
</feature>
<feature type="transmembrane region" description="Helical" evidence="1">
    <location>
        <begin position="214"/>
        <end position="236"/>
    </location>
</feature>
<feature type="transmembrane region" description="Helical" evidence="1">
    <location>
        <begin position="120"/>
        <end position="135"/>
    </location>
</feature>
<dbReference type="RefSeq" id="WP_076765436.1">
    <property type="nucleotide sequence ID" value="NZ_MSFI01000012.1"/>
</dbReference>
<dbReference type="AlphaFoldDB" id="A0A1V2A7Y3"/>
<keyword evidence="1" id="KW-0812">Transmembrane</keyword>
<keyword evidence="1" id="KW-0472">Membrane</keyword>
<feature type="transmembrane region" description="Helical" evidence="1">
    <location>
        <begin position="319"/>
        <end position="337"/>
    </location>
</feature>
<dbReference type="InterPro" id="IPR052529">
    <property type="entry name" value="Bact_Transport_Assoc"/>
</dbReference>
<dbReference type="PANTHER" id="PTHR30590">
    <property type="entry name" value="INNER MEMBRANE PROTEIN"/>
    <property type="match status" value="1"/>
</dbReference>
<dbReference type="Proteomes" id="UP000188613">
    <property type="component" value="Unassembled WGS sequence"/>
</dbReference>
<keyword evidence="4" id="KW-1185">Reference proteome</keyword>
<comment type="caution">
    <text evidence="3">The sequence shown here is derived from an EMBL/GenBank/DDBJ whole genome shotgun (WGS) entry which is preliminary data.</text>
</comment>
<dbReference type="STRING" id="1714355.BTO28_09025"/>
<dbReference type="InterPro" id="IPR007349">
    <property type="entry name" value="DUF418"/>
</dbReference>
<dbReference type="EMBL" id="MSFI01000012">
    <property type="protein sequence ID" value="OMP67111.1"/>
    <property type="molecule type" value="Genomic_DNA"/>
</dbReference>
<evidence type="ECO:0000259" key="2">
    <source>
        <dbReference type="Pfam" id="PF04235"/>
    </source>
</evidence>
<feature type="transmembrane region" description="Helical" evidence="1">
    <location>
        <begin position="142"/>
        <end position="167"/>
    </location>
</feature>
<reference evidence="3 4" key="1">
    <citation type="submission" date="2016-12" db="EMBL/GenBank/DDBJ databases">
        <title>Domibacillus sp. SAB 38T whole genome sequencing.</title>
        <authorList>
            <person name="Verma A."/>
            <person name="Ojha A.K."/>
            <person name="Krishnamurthi S."/>
        </authorList>
    </citation>
    <scope>NUCLEOTIDE SEQUENCE [LARGE SCALE GENOMIC DNA]</scope>
    <source>
        <strain evidence="3 4">SAB 38</strain>
    </source>
</reference>
<sequence length="392" mass="44000">MQSLSAGGPKRIIAIDVLRGLSLFGIFLVNMLSFHSPYIYYNPYEWWKTSQDLAAFSWVDILVQSSFYPLFAMMFGFGAAMQYEKAKQQGQPFVWTGIRRFTFLMVLGLVHAFFIWPGDILFNYAVCGFLLLLFLRLSGRMLLIVGTLLLFLPAIALSLMLIMAAYMDPYSTVYWTDIASVSASIAAYGSGTYAEITTQRMNDWLNVNIVDGAFFYQLISILPFLFIGAGAYKLDIVGKWTSRPKKTAFIFLVFFVTGLLLKGVPTIFDRSNIAYSYIQDSIGGPILGVSYAALIILLCSFAKSYHLLKPFAAAGKMSLTNYLTQSIIGTLIFYHYGLGFYGQITVSTGIWLCVTIYAVQVIASNLWLERFQQGPFELLWRTASYGKRGKQG</sequence>